<organism evidence="4 5">
    <name type="scientific">Lolium multiflorum</name>
    <name type="common">Italian ryegrass</name>
    <name type="synonym">Lolium perenne subsp. multiflorum</name>
    <dbReference type="NCBI Taxonomy" id="4521"/>
    <lineage>
        <taxon>Eukaryota</taxon>
        <taxon>Viridiplantae</taxon>
        <taxon>Streptophyta</taxon>
        <taxon>Embryophyta</taxon>
        <taxon>Tracheophyta</taxon>
        <taxon>Spermatophyta</taxon>
        <taxon>Magnoliopsida</taxon>
        <taxon>Liliopsida</taxon>
        <taxon>Poales</taxon>
        <taxon>Poaceae</taxon>
        <taxon>BOP clade</taxon>
        <taxon>Pooideae</taxon>
        <taxon>Poodae</taxon>
        <taxon>Poeae</taxon>
        <taxon>Poeae Chloroplast Group 2 (Poeae type)</taxon>
        <taxon>Loliodinae</taxon>
        <taxon>Loliinae</taxon>
        <taxon>Lolium</taxon>
    </lineage>
</organism>
<dbReference type="Proteomes" id="UP001231189">
    <property type="component" value="Unassembled WGS sequence"/>
</dbReference>
<dbReference type="SUPFAM" id="SSF53098">
    <property type="entry name" value="Ribonuclease H-like"/>
    <property type="match status" value="1"/>
</dbReference>
<protein>
    <recommendedName>
        <fullName evidence="6">Reverse transcriptase Ty1/copia-type domain-containing protein</fullName>
    </recommendedName>
</protein>
<accession>A0AAD8SQN4</accession>
<dbReference type="Gene3D" id="3.30.420.10">
    <property type="entry name" value="Ribonuclease H-like superfamily/Ribonuclease H"/>
    <property type="match status" value="1"/>
</dbReference>
<dbReference type="Pfam" id="PF25597">
    <property type="entry name" value="SH3_retrovirus"/>
    <property type="match status" value="1"/>
</dbReference>
<evidence type="ECO:0000259" key="3">
    <source>
        <dbReference type="Pfam" id="PF25597"/>
    </source>
</evidence>
<dbReference type="EMBL" id="JAUUTY010000003">
    <property type="protein sequence ID" value="KAK1661578.1"/>
    <property type="molecule type" value="Genomic_DNA"/>
</dbReference>
<feature type="domain" description="Retroviral polymerase SH3-like" evidence="3">
    <location>
        <begin position="416"/>
        <end position="478"/>
    </location>
</feature>
<dbReference type="InterPro" id="IPR012337">
    <property type="entry name" value="RNaseH-like_sf"/>
</dbReference>
<comment type="caution">
    <text evidence="4">The sequence shown here is derived from an EMBL/GenBank/DDBJ whole genome shotgun (WGS) entry which is preliminary data.</text>
</comment>
<proteinExistence type="predicted"/>
<keyword evidence="5" id="KW-1185">Reference proteome</keyword>
<feature type="compositionally biased region" description="Pro residues" evidence="1">
    <location>
        <begin position="511"/>
        <end position="527"/>
    </location>
</feature>
<feature type="region of interest" description="Disordered" evidence="1">
    <location>
        <begin position="1288"/>
        <end position="1350"/>
    </location>
</feature>
<dbReference type="GO" id="GO:0003676">
    <property type="term" value="F:nucleic acid binding"/>
    <property type="evidence" value="ECO:0007669"/>
    <property type="project" value="InterPro"/>
</dbReference>
<feature type="compositionally biased region" description="Low complexity" evidence="1">
    <location>
        <begin position="528"/>
        <end position="551"/>
    </location>
</feature>
<dbReference type="PANTHER" id="PTHR11439:SF461">
    <property type="entry name" value="OS10G0432200 PROTEIN"/>
    <property type="match status" value="1"/>
</dbReference>
<gene>
    <name evidence="4" type="ORF">QYE76_049737</name>
</gene>
<evidence type="ECO:0008006" key="6">
    <source>
        <dbReference type="Google" id="ProtNLM"/>
    </source>
</evidence>
<dbReference type="Pfam" id="PF07727">
    <property type="entry name" value="RVT_2"/>
    <property type="match status" value="1"/>
</dbReference>
<dbReference type="InterPro" id="IPR057670">
    <property type="entry name" value="SH3_retrovirus"/>
</dbReference>
<reference evidence="4" key="1">
    <citation type="submission" date="2023-07" db="EMBL/GenBank/DDBJ databases">
        <title>A chromosome-level genome assembly of Lolium multiflorum.</title>
        <authorList>
            <person name="Chen Y."/>
            <person name="Copetti D."/>
            <person name="Kolliker R."/>
            <person name="Studer B."/>
        </authorList>
    </citation>
    <scope>NUCLEOTIDE SEQUENCE</scope>
    <source>
        <strain evidence="4">02402/16</strain>
        <tissue evidence="4">Leaf</tissue>
    </source>
</reference>
<dbReference type="InterPro" id="IPR043502">
    <property type="entry name" value="DNA/RNA_pol_sf"/>
</dbReference>
<dbReference type="PANTHER" id="PTHR11439">
    <property type="entry name" value="GAG-POL-RELATED RETROTRANSPOSON"/>
    <property type="match status" value="1"/>
</dbReference>
<feature type="domain" description="Reverse transcriptase Ty1/copia-type" evidence="2">
    <location>
        <begin position="635"/>
        <end position="874"/>
    </location>
</feature>
<name>A0AAD8SQN4_LOLMU</name>
<evidence type="ECO:0000259" key="2">
    <source>
        <dbReference type="Pfam" id="PF07727"/>
    </source>
</evidence>
<feature type="region of interest" description="Disordered" evidence="1">
    <location>
        <begin position="500"/>
        <end position="594"/>
    </location>
</feature>
<evidence type="ECO:0000313" key="5">
    <source>
        <dbReference type="Proteomes" id="UP001231189"/>
    </source>
</evidence>
<dbReference type="InterPro" id="IPR013103">
    <property type="entry name" value="RVT_2"/>
</dbReference>
<evidence type="ECO:0000313" key="4">
    <source>
        <dbReference type="EMBL" id="KAK1661578.1"/>
    </source>
</evidence>
<feature type="compositionally biased region" description="Polar residues" evidence="1">
    <location>
        <begin position="567"/>
        <end position="577"/>
    </location>
</feature>
<dbReference type="SUPFAM" id="SSF56672">
    <property type="entry name" value="DNA/RNA polymerases"/>
    <property type="match status" value="1"/>
</dbReference>
<sequence length="1720" mass="188439">MALTMGSLLASCAFICAVFVFGAFLPARSPVRRAPLLLCLLPRRLCHRPLLLMLQRLPRIRPRLPKPTDEAYEQQVLDYSEALGSYRESLAVFTQWCDEDARAAAVLSQSVQPQFASEFMDLTTVADMWSQLRQHYQPSGDSLFLSVLRQEHDLQQGDSTVDEFHTQSSAIWRQLDSLSSVVCGTCQCCRTVRSDVEFRRIHEFLSRLRPEFEPRRAQLFARGRVPISEHLGPLVRGPFCPHRLLLEAVVLLAVEGVLAAIGSATTVRGMVTLSLTASRSSGECLVLPLPRPPPLASPSKTLRGFSASLPPLALPRRALLPLWLVPLHSQGTLAQFSCLGAHAQNGVAERKHRHLLETARAMMIAASLPPHFWAEAVAVSTYLINLQPSMALQGGIPIERLTGRSPDYSVLRLFGCVCYVLLAPRERTKLTAQSVECVFLGYSHEHKGYKCWDPVARRMRISRDVTFDESRPFYPRPSSSSFSVEDISFLVFPDSPPVMPPVHTPSHSPIVAPPQLPPTSPSPPSTPSSPLSAASTPPSSPTAALPLSPLPFHYTRRPRDVDASADMPSTSGVSSSVPEPPTLGARPRRAPNRYSPTHYGLSAALEPTSYRDALAHPEWQLAMAEEIAALERTGTWDVVTPPPSVRPITCKWVYKIKTRSDGSLERYKARLVARGFQQEQGRDYDETFAPVAHMTTVRTLLAVAAARRWSVSQLDVQNAFLNGELREEVYMQPPPGYSIPDGMACRLRRSLYGLKQAPRAWFERFASVVTAAGFAPSYHDSALFVHTSSRGRTLLLLYVDDMIVTADDSEYIAFVKARLHEQFLMTDLGPLCYFLGIEVSSTSDGFYISQEKYIQDLLTRAALGDDRTVETPMELNVQLRPTDGIPLSDPTRYRHLVGSLVYLAVTRPDISYPVHILSQFVSAPTSVHYSHLLRVLRYLRGTISRRLFFPRSGSLQLQAYSDATWASDPTDRKSLSAYCVFLGGSLIAWKTKKQTAVSRSSTEAELRAIASATAEVKWLRWLLEDFGVSAAATPTLLSSDSTGAISIARDPVRHELSKHIGVDAFFSRAAVQDETSHDSINCPLHAMPKPVAITYGVSRNELMFHEIPASSEVTFRHDSGKVGKISVSGGVLSAQEIVKELEWIIPGDHQWDLVNTDDGAFKVTFPSKADMARMTKIINVPVPGTTMFLVFEEWSAADLDPFFLTQVWVRVQGCCYKERCDYLSLFGVGSLIGKTKEVDMAFTRTHSEARMLVEVTRAEFIPTTTIDHTYDGKGYGLIFKVEEQKGKGKVDVDMQEASPEDEPKESDGKDDDLPKQDKPPNSSPAPGQPKNPSVSNSSKPTTNSNNQTQAFSMPNLKVGSIACPSPVHSEVGFWSQGKNFAPRRLWGDCGSEDDDDLPSPLPRLISDVDVSVGEPLGVPAATGKTEVFSAAAQSAAAASIDDKTMEDTTEKFPGLVLDAHDLGGQGVVHPHLDASEKVIGASDSSVRACNKGMGGYNLQGQESPVLIDFVSNSYFLSPGTNATSSFSEKLEPTLVSTMAQKVAHEDGLVGNTFSSPQSGGSVMSPKYTSVMLNGGMFDNSLKEQHNPILPVSEFSTISNSNIHEFTGTNVNAAGTGVYLGGRYSREEIVAFGGISEKEMEIRSSARIRSQPNADAPQMERAQKLTQAKNEVSGSGYSFGYPLDPYVVLSAPRGGAPCHGYWVQPTGNGSTGFLQPVRLAC</sequence>
<evidence type="ECO:0000256" key="1">
    <source>
        <dbReference type="SAM" id="MobiDB-lite"/>
    </source>
</evidence>
<dbReference type="InterPro" id="IPR036397">
    <property type="entry name" value="RNaseH_sf"/>
</dbReference>
<feature type="compositionally biased region" description="Basic and acidic residues" evidence="1">
    <location>
        <begin position="1305"/>
        <end position="1318"/>
    </location>
</feature>
<feature type="compositionally biased region" description="Low complexity" evidence="1">
    <location>
        <begin position="1330"/>
        <end position="1349"/>
    </location>
</feature>
<dbReference type="CDD" id="cd09272">
    <property type="entry name" value="RNase_HI_RT_Ty1"/>
    <property type="match status" value="1"/>
</dbReference>